<dbReference type="AlphaFoldDB" id="A0A137PHY3"/>
<dbReference type="Proteomes" id="UP000070444">
    <property type="component" value="Unassembled WGS sequence"/>
</dbReference>
<dbReference type="InterPro" id="IPR055334">
    <property type="entry name" value="PEX8-like"/>
</dbReference>
<dbReference type="PANTHER" id="PTHR39214">
    <property type="entry name" value="MICROBODY (PEROXISOME) BIOGENESIS PROTEIN PEROXIN 8 (EUROFUNG)"/>
    <property type="match status" value="1"/>
</dbReference>
<name>A0A137PHY3_CONC2</name>
<dbReference type="PANTHER" id="PTHR39214:SF1">
    <property type="entry name" value="MICROBODY (PEROXISOME) BIOGENESIS PROTEIN PEROXIN 8 (EUROFUNG)"/>
    <property type="match status" value="1"/>
</dbReference>
<evidence type="ECO:0000313" key="1">
    <source>
        <dbReference type="EMBL" id="KXN74575.1"/>
    </source>
</evidence>
<proteinExistence type="predicted"/>
<dbReference type="SUPFAM" id="SSF48371">
    <property type="entry name" value="ARM repeat"/>
    <property type="match status" value="1"/>
</dbReference>
<reference evidence="1 2" key="1">
    <citation type="journal article" date="2015" name="Genome Biol. Evol.">
        <title>Phylogenomic analyses indicate that early fungi evolved digesting cell walls of algal ancestors of land plants.</title>
        <authorList>
            <person name="Chang Y."/>
            <person name="Wang S."/>
            <person name="Sekimoto S."/>
            <person name="Aerts A.L."/>
            <person name="Choi C."/>
            <person name="Clum A."/>
            <person name="LaButti K.M."/>
            <person name="Lindquist E.A."/>
            <person name="Yee Ngan C."/>
            <person name="Ohm R.A."/>
            <person name="Salamov A.A."/>
            <person name="Grigoriev I.V."/>
            <person name="Spatafora J.W."/>
            <person name="Berbee M.L."/>
        </authorList>
    </citation>
    <scope>NUCLEOTIDE SEQUENCE [LARGE SCALE GENOMIC DNA]</scope>
    <source>
        <strain evidence="1 2">NRRL 28638</strain>
    </source>
</reference>
<protein>
    <submittedName>
        <fullName evidence="1">Uncharacterized protein</fullName>
    </submittedName>
</protein>
<dbReference type="EMBL" id="KQ964422">
    <property type="protein sequence ID" value="KXN74575.1"/>
    <property type="molecule type" value="Genomic_DNA"/>
</dbReference>
<keyword evidence="2" id="KW-1185">Reference proteome</keyword>
<organism evidence="1 2">
    <name type="scientific">Conidiobolus coronatus (strain ATCC 28846 / CBS 209.66 / NRRL 28638)</name>
    <name type="common">Delacroixia coronata</name>
    <dbReference type="NCBI Taxonomy" id="796925"/>
    <lineage>
        <taxon>Eukaryota</taxon>
        <taxon>Fungi</taxon>
        <taxon>Fungi incertae sedis</taxon>
        <taxon>Zoopagomycota</taxon>
        <taxon>Entomophthoromycotina</taxon>
        <taxon>Entomophthoromycetes</taxon>
        <taxon>Entomophthorales</taxon>
        <taxon>Ancylistaceae</taxon>
        <taxon>Conidiobolus</taxon>
    </lineage>
</organism>
<gene>
    <name evidence="1" type="ORF">CONCODRAFT_67431</name>
</gene>
<dbReference type="OrthoDB" id="2357318at2759"/>
<accession>A0A137PHY3</accession>
<sequence>MSLMSVSKPCQLITVDYLVNELINQLVNGGPDKQVILRAYHTINHLEPLSEYFPVETNSNKALVEVSGDSQSYNIYLINNPFLDADLKGIVNWEELIFMDYLKVKENSELNLNKLNLINFIYNLVQYFSLLKGQKLTEESQLTKEWQKIYKNKNLRFNLLLNPRRNNLPHTLTLKLNEKLEQIRIQELKEQLKVKSNNVKYLGRSLSVSIQSVINYCNYSTQICNLNLSLLSSFSTRLPLKWIDKEFNNSLQILFIKLQNEVNFDPESLVPILELWSVWARRIGEVPAEELNSYTAEANQLAKLIEHYLNSNFKKSQKTIELSLMIIVILADIFKSKELLSRSEKIISEGLKTKDSDSSITNRPLLNNSQYIHPTIGTLLKHLPLLKHPQQIIQNYLNLQNYEPNIEGNMNTLASLVFILTSLEKEGITSSKLIAKSILDPILDSILAYDYNVNKDSNLISPIFALAGAIQVLTQGQNYPSRSYSKKVKQLINKLVNLELNNTEKLGADIKSINLFLFNYLIKYWEQFTYKSNKDNDGQLLIIKEISNTPTFKELGKQSQLMGELMSWPFQLSNYFSLDKPDLIKLTQLELSKLTEFSQNLFNSWKLGISEDPSLLDKIRDPSNDSVRKSLKSVLFSYVIIFKSILTRPMTSVQVSDEELELMLTSLFNLNFSTIIQIPRTIFKNQEDLLIYLLEQVESRKTRVKPFIEGLLREVEVNSEPTELNGLNQLEQSKISFTLTCIEQLVKEVDNNLLQDVIEKLIKPFASEKFSWSLELYEASHSAALSIIQSSKAECVPKFINWYQSQLFDHFPGQMTGEQFRVAYTILVEGLSNQLDSDVSQVWTLYTQLYAKIENCLSKLNTNPELILESIGYINTYAALLPNTPSSYLNEYLAKLEHLIKFFDKHPSITNNTLTALISLVKRMITENCDLGTKPYLVGWYLNLLNSLNLNKNSSLTSQLQA</sequence>
<dbReference type="InterPro" id="IPR016024">
    <property type="entry name" value="ARM-type_fold"/>
</dbReference>
<evidence type="ECO:0000313" key="2">
    <source>
        <dbReference type="Proteomes" id="UP000070444"/>
    </source>
</evidence>